<keyword evidence="3" id="KW-1185">Reference proteome</keyword>
<feature type="region of interest" description="Disordered" evidence="1">
    <location>
        <begin position="48"/>
        <end position="82"/>
    </location>
</feature>
<evidence type="ECO:0000256" key="1">
    <source>
        <dbReference type="SAM" id="MobiDB-lite"/>
    </source>
</evidence>
<organism evidence="2 3">
    <name type="scientific">Diabrotica balteata</name>
    <name type="common">Banded cucumber beetle</name>
    <dbReference type="NCBI Taxonomy" id="107213"/>
    <lineage>
        <taxon>Eukaryota</taxon>
        <taxon>Metazoa</taxon>
        <taxon>Ecdysozoa</taxon>
        <taxon>Arthropoda</taxon>
        <taxon>Hexapoda</taxon>
        <taxon>Insecta</taxon>
        <taxon>Pterygota</taxon>
        <taxon>Neoptera</taxon>
        <taxon>Endopterygota</taxon>
        <taxon>Coleoptera</taxon>
        <taxon>Polyphaga</taxon>
        <taxon>Cucujiformia</taxon>
        <taxon>Chrysomeloidea</taxon>
        <taxon>Chrysomelidae</taxon>
        <taxon>Galerucinae</taxon>
        <taxon>Diabroticina</taxon>
        <taxon>Diabroticites</taxon>
        <taxon>Diabrotica</taxon>
    </lineage>
</organism>
<name>A0A9N9XD64_DIABA</name>
<evidence type="ECO:0000313" key="2">
    <source>
        <dbReference type="EMBL" id="CAG9834704.1"/>
    </source>
</evidence>
<accession>A0A9N9XD64</accession>
<proteinExistence type="predicted"/>
<reference evidence="2" key="1">
    <citation type="submission" date="2022-01" db="EMBL/GenBank/DDBJ databases">
        <authorList>
            <person name="King R."/>
        </authorList>
    </citation>
    <scope>NUCLEOTIDE SEQUENCE</scope>
</reference>
<evidence type="ECO:0000313" key="3">
    <source>
        <dbReference type="Proteomes" id="UP001153709"/>
    </source>
</evidence>
<dbReference type="Proteomes" id="UP001153709">
    <property type="component" value="Chromosome 5"/>
</dbReference>
<dbReference type="EMBL" id="OU898280">
    <property type="protein sequence ID" value="CAG9834704.1"/>
    <property type="molecule type" value="Genomic_DNA"/>
</dbReference>
<sequence>MFDPTVREADVTICVILTVLSCLDHSLKIVCEYRLRKRTSRLQQLSNQLVANSEPEPVDDDASLQDGCSEVPEYDTNLKKEL</sequence>
<dbReference type="PROSITE" id="PS51257">
    <property type="entry name" value="PROKAR_LIPOPROTEIN"/>
    <property type="match status" value="1"/>
</dbReference>
<protein>
    <submittedName>
        <fullName evidence="2">Uncharacterized protein</fullName>
    </submittedName>
</protein>
<dbReference type="AlphaFoldDB" id="A0A9N9XD64"/>
<gene>
    <name evidence="2" type="ORF">DIABBA_LOCUS7988</name>
</gene>